<evidence type="ECO:0000313" key="2">
    <source>
        <dbReference type="EMBL" id="GBN97147.1"/>
    </source>
</evidence>
<gene>
    <name evidence="2" type="ORF">AVEN_162875_1</name>
</gene>
<keyword evidence="3" id="KW-1185">Reference proteome</keyword>
<accession>A0A4Y2T991</accession>
<feature type="transmembrane region" description="Helical" evidence="1">
    <location>
        <begin position="58"/>
        <end position="82"/>
    </location>
</feature>
<evidence type="ECO:0000313" key="3">
    <source>
        <dbReference type="Proteomes" id="UP000499080"/>
    </source>
</evidence>
<dbReference type="EMBL" id="BGPR01026996">
    <property type="protein sequence ID" value="GBN97147.1"/>
    <property type="molecule type" value="Genomic_DNA"/>
</dbReference>
<evidence type="ECO:0000256" key="1">
    <source>
        <dbReference type="SAM" id="Phobius"/>
    </source>
</evidence>
<reference evidence="2 3" key="1">
    <citation type="journal article" date="2019" name="Sci. Rep.">
        <title>Orb-weaving spider Araneus ventricosus genome elucidates the spidroin gene catalogue.</title>
        <authorList>
            <person name="Kono N."/>
            <person name="Nakamura H."/>
            <person name="Ohtoshi R."/>
            <person name="Moran D.A.P."/>
            <person name="Shinohara A."/>
            <person name="Yoshida Y."/>
            <person name="Fujiwara M."/>
            <person name="Mori M."/>
            <person name="Tomita M."/>
            <person name="Arakawa K."/>
        </authorList>
    </citation>
    <scope>NUCLEOTIDE SEQUENCE [LARGE SCALE GENOMIC DNA]</scope>
</reference>
<feature type="transmembrane region" description="Helical" evidence="1">
    <location>
        <begin position="94"/>
        <end position="115"/>
    </location>
</feature>
<keyword evidence="1" id="KW-1133">Transmembrane helix</keyword>
<keyword evidence="1" id="KW-0472">Membrane</keyword>
<organism evidence="2 3">
    <name type="scientific">Araneus ventricosus</name>
    <name type="common">Orbweaver spider</name>
    <name type="synonym">Epeira ventricosa</name>
    <dbReference type="NCBI Taxonomy" id="182803"/>
    <lineage>
        <taxon>Eukaryota</taxon>
        <taxon>Metazoa</taxon>
        <taxon>Ecdysozoa</taxon>
        <taxon>Arthropoda</taxon>
        <taxon>Chelicerata</taxon>
        <taxon>Arachnida</taxon>
        <taxon>Araneae</taxon>
        <taxon>Araneomorphae</taxon>
        <taxon>Entelegynae</taxon>
        <taxon>Araneoidea</taxon>
        <taxon>Araneidae</taxon>
        <taxon>Araneus</taxon>
    </lineage>
</organism>
<feature type="transmembrane region" description="Helical" evidence="1">
    <location>
        <begin position="173"/>
        <end position="190"/>
    </location>
</feature>
<sequence length="205" mass="23769">MCVLYYKCKYLLSEYQKKLKVIENSSENIHFIASYLTLTKIVQDVYNSLILPTTSCSLIFLLHLFVPVYLLTCWYAPILKYIYFPDFVDSKTRLIEFSTLTVISLISVATVPVIMHEIQLKMGNIRDNFNGKLESEVSSLSIDYRTIEVLKVIVKKKYIKIPLFYKLYSNRNGVLILVAVFTALSIAFLFKTDVGEMERINWGDE</sequence>
<name>A0A4Y2T991_ARAVE</name>
<proteinExistence type="predicted"/>
<comment type="caution">
    <text evidence="2">The sequence shown here is derived from an EMBL/GenBank/DDBJ whole genome shotgun (WGS) entry which is preliminary data.</text>
</comment>
<protein>
    <submittedName>
        <fullName evidence="2">Uncharacterized protein</fullName>
    </submittedName>
</protein>
<dbReference type="Proteomes" id="UP000499080">
    <property type="component" value="Unassembled WGS sequence"/>
</dbReference>
<dbReference type="AlphaFoldDB" id="A0A4Y2T991"/>
<dbReference type="OrthoDB" id="10336223at2759"/>
<keyword evidence="1" id="KW-0812">Transmembrane</keyword>